<dbReference type="InterPro" id="IPR017871">
    <property type="entry name" value="ABC_transporter-like_CS"/>
</dbReference>
<dbReference type="AlphaFoldDB" id="A0A212IVM5"/>
<organism evidence="6">
    <name type="scientific">uncultured Dysgonomonas sp</name>
    <dbReference type="NCBI Taxonomy" id="206096"/>
    <lineage>
        <taxon>Bacteria</taxon>
        <taxon>Pseudomonadati</taxon>
        <taxon>Bacteroidota</taxon>
        <taxon>Bacteroidia</taxon>
        <taxon>Bacteroidales</taxon>
        <taxon>Dysgonomonadaceae</taxon>
        <taxon>Dysgonomonas</taxon>
        <taxon>environmental samples</taxon>
    </lineage>
</organism>
<dbReference type="InterPro" id="IPR003439">
    <property type="entry name" value="ABC_transporter-like_ATP-bd"/>
</dbReference>
<keyword evidence="3" id="KW-0067">ATP-binding</keyword>
<evidence type="ECO:0000256" key="4">
    <source>
        <dbReference type="ARBA" id="ARBA00038388"/>
    </source>
</evidence>
<name>A0A212IVM5_9BACT</name>
<dbReference type="InterPro" id="IPR003593">
    <property type="entry name" value="AAA+_ATPase"/>
</dbReference>
<dbReference type="EMBL" id="FLUM01000001">
    <property type="protein sequence ID" value="SBV90965.1"/>
    <property type="molecule type" value="Genomic_DNA"/>
</dbReference>
<gene>
    <name evidence="6" type="ORF">KL86DYS1_10212</name>
</gene>
<dbReference type="GO" id="GO:0016887">
    <property type="term" value="F:ATP hydrolysis activity"/>
    <property type="evidence" value="ECO:0007669"/>
    <property type="project" value="InterPro"/>
</dbReference>
<comment type="similarity">
    <text evidence="4">Belongs to the ABC transporter superfamily. Macrolide exporter (TC 3.A.1.122) family.</text>
</comment>
<dbReference type="GO" id="GO:0005886">
    <property type="term" value="C:plasma membrane"/>
    <property type="evidence" value="ECO:0007669"/>
    <property type="project" value="TreeGrafter"/>
</dbReference>
<keyword evidence="1" id="KW-0813">Transport</keyword>
<keyword evidence="2" id="KW-0547">Nucleotide-binding</keyword>
<dbReference type="CDD" id="cd03255">
    <property type="entry name" value="ABC_MJ0796_LolCDE_FtsE"/>
    <property type="match status" value="1"/>
</dbReference>
<evidence type="ECO:0000259" key="5">
    <source>
        <dbReference type="PROSITE" id="PS50893"/>
    </source>
</evidence>
<dbReference type="GO" id="GO:0005524">
    <property type="term" value="F:ATP binding"/>
    <property type="evidence" value="ECO:0007669"/>
    <property type="project" value="UniProtKB-KW"/>
</dbReference>
<dbReference type="GO" id="GO:0022857">
    <property type="term" value="F:transmembrane transporter activity"/>
    <property type="evidence" value="ECO:0007669"/>
    <property type="project" value="TreeGrafter"/>
</dbReference>
<dbReference type="InterPro" id="IPR015854">
    <property type="entry name" value="ABC_transpr_LolD-like"/>
</dbReference>
<accession>A0A212IVM5</accession>
<dbReference type="PANTHER" id="PTHR24220:SF648">
    <property type="entry name" value="ABC TRANSPORTER ATP-BINDING PROTEIN YTRE"/>
    <property type="match status" value="1"/>
</dbReference>
<dbReference type="SUPFAM" id="SSF52540">
    <property type="entry name" value="P-loop containing nucleoside triphosphate hydrolases"/>
    <property type="match status" value="1"/>
</dbReference>
<evidence type="ECO:0000313" key="6">
    <source>
        <dbReference type="EMBL" id="SBV90965.1"/>
    </source>
</evidence>
<dbReference type="PROSITE" id="PS00211">
    <property type="entry name" value="ABC_TRANSPORTER_1"/>
    <property type="match status" value="1"/>
</dbReference>
<feature type="domain" description="ABC transporter" evidence="5">
    <location>
        <begin position="2"/>
        <end position="226"/>
    </location>
</feature>
<dbReference type="PROSITE" id="PS50893">
    <property type="entry name" value="ABC_TRANSPORTER_2"/>
    <property type="match status" value="1"/>
</dbReference>
<protein>
    <recommendedName>
        <fullName evidence="5">ABC transporter domain-containing protein</fullName>
    </recommendedName>
</protein>
<evidence type="ECO:0000256" key="3">
    <source>
        <dbReference type="ARBA" id="ARBA00022840"/>
    </source>
</evidence>
<evidence type="ECO:0000256" key="2">
    <source>
        <dbReference type="ARBA" id="ARBA00022741"/>
    </source>
</evidence>
<proteinExistence type="inferred from homology"/>
<dbReference type="InterPro" id="IPR027417">
    <property type="entry name" value="P-loop_NTPase"/>
</dbReference>
<dbReference type="SMART" id="SM00382">
    <property type="entry name" value="AAA"/>
    <property type="match status" value="1"/>
</dbReference>
<dbReference type="GO" id="GO:0098796">
    <property type="term" value="C:membrane protein complex"/>
    <property type="evidence" value="ECO:0007669"/>
    <property type="project" value="UniProtKB-ARBA"/>
</dbReference>
<evidence type="ECO:0000256" key="1">
    <source>
        <dbReference type="ARBA" id="ARBA00022448"/>
    </source>
</evidence>
<dbReference type="Gene3D" id="3.40.50.300">
    <property type="entry name" value="P-loop containing nucleotide triphosphate hydrolases"/>
    <property type="match status" value="1"/>
</dbReference>
<sequence length="226" mass="25245">MIQINDLKKVFRTEEVETIALNGISMHVNKGEFIAIMGPSGCGKSTLLNILGLLDNPTSGHYLLDKNEVGNLKEKERTQTRKGNIGFVFQSFNLIEEMTVFENVELPLTYLKVKASERKKRVEDTLRRMSISHRASHFPNQLSGGQQQRVAIARAVIANPKLILADEPTGNLDSKNGKDVMDLLTELNREGATIVMVTHSQHDASFAHRIVNLFDGQIVTEVESMM</sequence>
<dbReference type="RefSeq" id="WP_291113210.1">
    <property type="nucleotide sequence ID" value="NZ_LT599032.1"/>
</dbReference>
<reference evidence="6" key="1">
    <citation type="submission" date="2016-04" db="EMBL/GenBank/DDBJ databases">
        <authorList>
            <person name="Evans L.H."/>
            <person name="Alamgir A."/>
            <person name="Owens N."/>
            <person name="Weber N.D."/>
            <person name="Virtaneva K."/>
            <person name="Barbian K."/>
            <person name="Babar A."/>
            <person name="Rosenke K."/>
        </authorList>
    </citation>
    <scope>NUCLEOTIDE SEQUENCE</scope>
    <source>
        <strain evidence="6">86-1</strain>
    </source>
</reference>
<dbReference type="FunFam" id="3.40.50.300:FF:000032">
    <property type="entry name" value="Export ABC transporter ATP-binding protein"/>
    <property type="match status" value="1"/>
</dbReference>
<dbReference type="PANTHER" id="PTHR24220">
    <property type="entry name" value="IMPORT ATP-BINDING PROTEIN"/>
    <property type="match status" value="1"/>
</dbReference>
<dbReference type="InterPro" id="IPR017911">
    <property type="entry name" value="MacB-like_ATP-bd"/>
</dbReference>
<dbReference type="Pfam" id="PF00005">
    <property type="entry name" value="ABC_tran"/>
    <property type="match status" value="1"/>
</dbReference>